<gene>
    <name evidence="2" type="ORF">CSIM01_01641</name>
</gene>
<name>A0A135TRU9_9PEZI</name>
<sequence length="337" mass="38579">MDELLQLVKSLTDSLDAVVKVQTQQSKAISELAELCSANEVSTATATRMKEFADNQGMMANMMSLHINAMKQQAAMVLSKQTATAISLEQQELISSSTAGFSKFGRLPIEIRKLIWEMALPDRRVLEMVEGEDPYFGGELRKRFRPPVIRAVCKEAWEVTDENGLFVFGPESTEAGGTWFNPKRDVLLLEKPGKDYPLGPFEDCRPEIIAIDRRYFEDDEDFRRALVCALEAKSCRKIIVLFRTTSNMSYEKMTAPRLFSLRPDEVIWSVWTHDKPHDLNMDFDITWMEFKDAMKSHWDHVAHELGWTKTAVKERGLPEIEGMELIMCKEDQKSHGF</sequence>
<evidence type="ECO:0000259" key="1">
    <source>
        <dbReference type="Pfam" id="PF20150"/>
    </source>
</evidence>
<evidence type="ECO:0000313" key="3">
    <source>
        <dbReference type="Proteomes" id="UP000070328"/>
    </source>
</evidence>
<evidence type="ECO:0000313" key="2">
    <source>
        <dbReference type="EMBL" id="KXH50792.1"/>
    </source>
</evidence>
<dbReference type="InterPro" id="IPR045518">
    <property type="entry name" value="2EXR"/>
</dbReference>
<feature type="domain" description="2EXR" evidence="1">
    <location>
        <begin position="101"/>
        <end position="187"/>
    </location>
</feature>
<dbReference type="Proteomes" id="UP000070328">
    <property type="component" value="Unassembled WGS sequence"/>
</dbReference>
<dbReference type="AlphaFoldDB" id="A0A135TRU9"/>
<dbReference type="Pfam" id="PF20150">
    <property type="entry name" value="2EXR"/>
    <property type="match status" value="1"/>
</dbReference>
<dbReference type="OrthoDB" id="3561261at2759"/>
<proteinExistence type="predicted"/>
<comment type="caution">
    <text evidence="2">The sequence shown here is derived from an EMBL/GenBank/DDBJ whole genome shotgun (WGS) entry which is preliminary data.</text>
</comment>
<protein>
    <recommendedName>
        <fullName evidence="1">2EXR domain-containing protein</fullName>
    </recommendedName>
</protein>
<dbReference type="PANTHER" id="PTHR35910:SF1">
    <property type="entry name" value="2EXR DOMAIN-CONTAINING PROTEIN"/>
    <property type="match status" value="1"/>
</dbReference>
<dbReference type="EMBL" id="JFBX01000081">
    <property type="protein sequence ID" value="KXH50792.1"/>
    <property type="molecule type" value="Genomic_DNA"/>
</dbReference>
<dbReference type="PANTHER" id="PTHR35910">
    <property type="entry name" value="2EXR DOMAIN-CONTAINING PROTEIN"/>
    <property type="match status" value="1"/>
</dbReference>
<organism evidence="2 3">
    <name type="scientific">Colletotrichum simmondsii</name>
    <dbReference type="NCBI Taxonomy" id="703756"/>
    <lineage>
        <taxon>Eukaryota</taxon>
        <taxon>Fungi</taxon>
        <taxon>Dikarya</taxon>
        <taxon>Ascomycota</taxon>
        <taxon>Pezizomycotina</taxon>
        <taxon>Sordariomycetes</taxon>
        <taxon>Hypocreomycetidae</taxon>
        <taxon>Glomerellales</taxon>
        <taxon>Glomerellaceae</taxon>
        <taxon>Colletotrichum</taxon>
        <taxon>Colletotrichum acutatum species complex</taxon>
    </lineage>
</organism>
<keyword evidence="3" id="KW-1185">Reference proteome</keyword>
<accession>A0A135TRU9</accession>
<reference evidence="2 3" key="1">
    <citation type="submission" date="2014-02" db="EMBL/GenBank/DDBJ databases">
        <title>The genome sequence of Colletotrichum simmondsii CBS122122.</title>
        <authorList>
            <person name="Baroncelli R."/>
            <person name="Thon M.R."/>
        </authorList>
    </citation>
    <scope>NUCLEOTIDE SEQUENCE [LARGE SCALE GENOMIC DNA]</scope>
    <source>
        <strain evidence="2 3">CBS122122</strain>
    </source>
</reference>